<dbReference type="UniPathway" id="UPA00098">
    <property type="reaction ID" value="UER00361"/>
</dbReference>
<organism evidence="9 10">
    <name type="scientific">Boudabousia liubingyangii</name>
    <dbReference type="NCBI Taxonomy" id="1921764"/>
    <lineage>
        <taxon>Bacteria</taxon>
        <taxon>Bacillati</taxon>
        <taxon>Actinomycetota</taxon>
        <taxon>Actinomycetes</taxon>
        <taxon>Actinomycetales</taxon>
        <taxon>Actinomycetaceae</taxon>
        <taxon>Boudabousia</taxon>
    </lineage>
</organism>
<dbReference type="SUPFAM" id="SSF51735">
    <property type="entry name" value="NAD(P)-binding Rossmann-fold domains"/>
    <property type="match status" value="1"/>
</dbReference>
<dbReference type="PANTHER" id="PTHR11645">
    <property type="entry name" value="PYRROLINE-5-CARBOXYLATE REDUCTASE"/>
    <property type="match status" value="1"/>
</dbReference>
<comment type="catalytic activity">
    <reaction evidence="5">
        <text>L-proline + NAD(+) = (S)-1-pyrroline-5-carboxylate + NADH + 2 H(+)</text>
        <dbReference type="Rhea" id="RHEA:14105"/>
        <dbReference type="ChEBI" id="CHEBI:15378"/>
        <dbReference type="ChEBI" id="CHEBI:17388"/>
        <dbReference type="ChEBI" id="CHEBI:57540"/>
        <dbReference type="ChEBI" id="CHEBI:57945"/>
        <dbReference type="ChEBI" id="CHEBI:60039"/>
        <dbReference type="EC" id="1.5.1.2"/>
    </reaction>
</comment>
<dbReference type="Gene3D" id="1.10.3730.10">
    <property type="entry name" value="ProC C-terminal domain-like"/>
    <property type="match status" value="1"/>
</dbReference>
<dbReference type="EMBL" id="MQSV01000002">
    <property type="protein sequence ID" value="OKL49165.1"/>
    <property type="molecule type" value="Genomic_DNA"/>
</dbReference>
<dbReference type="Gene3D" id="3.40.50.720">
    <property type="entry name" value="NAD(P)-binding Rossmann-like Domain"/>
    <property type="match status" value="1"/>
</dbReference>
<evidence type="ECO:0000256" key="5">
    <source>
        <dbReference type="HAMAP-Rule" id="MF_01925"/>
    </source>
</evidence>
<gene>
    <name evidence="5" type="primary">proC</name>
    <name evidence="9" type="ORF">BSR29_03255</name>
</gene>
<dbReference type="GO" id="GO:0004735">
    <property type="term" value="F:pyrroline-5-carboxylate reductase activity"/>
    <property type="evidence" value="ECO:0007669"/>
    <property type="project" value="UniProtKB-UniRule"/>
</dbReference>
<keyword evidence="3 5" id="KW-0560">Oxidoreductase</keyword>
<dbReference type="Proteomes" id="UP000186785">
    <property type="component" value="Unassembled WGS sequence"/>
</dbReference>
<keyword evidence="2 5" id="KW-0521">NADP</keyword>
<reference evidence="9 10" key="1">
    <citation type="submission" date="2016-11" db="EMBL/GenBank/DDBJ databases">
        <title>Actinomyces gypaetusis sp. nov. isolated from the vulture Gypaetus barbatus in Qinghai Tibet Plateau China.</title>
        <authorList>
            <person name="Meng X."/>
        </authorList>
    </citation>
    <scope>NUCLEOTIDE SEQUENCE [LARGE SCALE GENOMIC DNA]</scope>
    <source>
        <strain evidence="9 10">VUL4_2</strain>
    </source>
</reference>
<dbReference type="GO" id="GO:0005737">
    <property type="term" value="C:cytoplasm"/>
    <property type="evidence" value="ECO:0007669"/>
    <property type="project" value="UniProtKB-SubCell"/>
</dbReference>
<evidence type="ECO:0000259" key="7">
    <source>
        <dbReference type="Pfam" id="PF03807"/>
    </source>
</evidence>
<dbReference type="InterPro" id="IPR000304">
    <property type="entry name" value="Pyrroline-COOH_reductase"/>
</dbReference>
<accession>A0A1Q5PP17</accession>
<dbReference type="AlphaFoldDB" id="A0A1Q5PP17"/>
<feature type="domain" description="Pyrroline-5-carboxylate reductase dimerisation" evidence="8">
    <location>
        <begin position="162"/>
        <end position="265"/>
    </location>
</feature>
<evidence type="ECO:0000313" key="10">
    <source>
        <dbReference type="Proteomes" id="UP000186785"/>
    </source>
</evidence>
<dbReference type="SUPFAM" id="SSF48179">
    <property type="entry name" value="6-phosphogluconate dehydrogenase C-terminal domain-like"/>
    <property type="match status" value="1"/>
</dbReference>
<sequence>MEKRIAFWGAGALGGAIVSGLVAAGVDPKLIYVTDRSGTRAPKLAEETGVNYVADHAELLSTAEVLILGMKPADQASALRAQQEVLARSKPLVISLAAGRSLAQIQNDLPAGAHLIRAMPNVAAQVGQSMTALVAAPEVSETELALAEEIMATFGQVQVIPEAKLAAFTAVAACSPAWFAASVDALAQAGVAAGLTKQQAVFAAAQSLLGTGQLIQELAESEQVPAQLVDRVCSPGGSTVAGLLAAESSGLRKVWQDAFFAALAADAKISRD</sequence>
<dbReference type="Pfam" id="PF03807">
    <property type="entry name" value="F420_oxidored"/>
    <property type="match status" value="1"/>
</dbReference>
<comment type="function">
    <text evidence="4 5">Catalyzes the reduction of 1-pyrroline-5-carboxylate (PCA) to L-proline.</text>
</comment>
<dbReference type="NCBIfam" id="TIGR00112">
    <property type="entry name" value="proC"/>
    <property type="match status" value="1"/>
</dbReference>
<evidence type="ECO:0000256" key="1">
    <source>
        <dbReference type="ARBA" id="ARBA00005525"/>
    </source>
</evidence>
<evidence type="ECO:0000256" key="2">
    <source>
        <dbReference type="ARBA" id="ARBA00022857"/>
    </source>
</evidence>
<dbReference type="InterPro" id="IPR028939">
    <property type="entry name" value="P5C_Rdtase_cat_N"/>
</dbReference>
<dbReference type="InterPro" id="IPR029036">
    <property type="entry name" value="P5CR_dimer"/>
</dbReference>
<dbReference type="InterPro" id="IPR036291">
    <property type="entry name" value="NAD(P)-bd_dom_sf"/>
</dbReference>
<keyword evidence="5" id="KW-0641">Proline biosynthesis</keyword>
<feature type="domain" description="Pyrroline-5-carboxylate reductase catalytic N-terminal" evidence="7">
    <location>
        <begin position="4"/>
        <end position="99"/>
    </location>
</feature>
<comment type="catalytic activity">
    <reaction evidence="5">
        <text>L-proline + NADP(+) = (S)-1-pyrroline-5-carboxylate + NADPH + 2 H(+)</text>
        <dbReference type="Rhea" id="RHEA:14109"/>
        <dbReference type="ChEBI" id="CHEBI:15378"/>
        <dbReference type="ChEBI" id="CHEBI:17388"/>
        <dbReference type="ChEBI" id="CHEBI:57783"/>
        <dbReference type="ChEBI" id="CHEBI:58349"/>
        <dbReference type="ChEBI" id="CHEBI:60039"/>
        <dbReference type="EC" id="1.5.1.2"/>
    </reaction>
</comment>
<evidence type="ECO:0000259" key="8">
    <source>
        <dbReference type="Pfam" id="PF14748"/>
    </source>
</evidence>
<dbReference type="HAMAP" id="MF_01925">
    <property type="entry name" value="P5C_reductase"/>
    <property type="match status" value="1"/>
</dbReference>
<proteinExistence type="inferred from homology"/>
<dbReference type="GO" id="GO:0055129">
    <property type="term" value="P:L-proline biosynthetic process"/>
    <property type="evidence" value="ECO:0007669"/>
    <property type="project" value="UniProtKB-UniRule"/>
</dbReference>
<keyword evidence="5" id="KW-0963">Cytoplasm</keyword>
<evidence type="ECO:0000256" key="6">
    <source>
        <dbReference type="NCBIfam" id="TIGR00112"/>
    </source>
</evidence>
<comment type="caution">
    <text evidence="9">The sequence shown here is derived from an EMBL/GenBank/DDBJ whole genome shotgun (WGS) entry which is preliminary data.</text>
</comment>
<dbReference type="FunFam" id="1.10.3730.10:FF:000001">
    <property type="entry name" value="Pyrroline-5-carboxylate reductase"/>
    <property type="match status" value="1"/>
</dbReference>
<dbReference type="InterPro" id="IPR008927">
    <property type="entry name" value="6-PGluconate_DH-like_C_sf"/>
</dbReference>
<dbReference type="PANTHER" id="PTHR11645:SF0">
    <property type="entry name" value="PYRROLINE-5-CARBOXYLATE REDUCTASE 3"/>
    <property type="match status" value="1"/>
</dbReference>
<comment type="similarity">
    <text evidence="1 5">Belongs to the pyrroline-5-carboxylate reductase family.</text>
</comment>
<dbReference type="STRING" id="1921764.BSR28_02830"/>
<evidence type="ECO:0000256" key="4">
    <source>
        <dbReference type="ARBA" id="ARBA00058118"/>
    </source>
</evidence>
<keyword evidence="5" id="KW-0028">Amino-acid biosynthesis</keyword>
<protein>
    <recommendedName>
        <fullName evidence="5 6">Pyrroline-5-carboxylate reductase</fullName>
        <shortName evidence="5">P5C reductase</shortName>
        <shortName evidence="5">P5CR</shortName>
        <ecNumber evidence="5 6">1.5.1.2</ecNumber>
    </recommendedName>
    <alternativeName>
        <fullName evidence="5">PCA reductase</fullName>
    </alternativeName>
</protein>
<dbReference type="Pfam" id="PF14748">
    <property type="entry name" value="P5CR_dimer"/>
    <property type="match status" value="1"/>
</dbReference>
<name>A0A1Q5PP17_9ACTO</name>
<keyword evidence="10" id="KW-1185">Reference proteome</keyword>
<evidence type="ECO:0000256" key="3">
    <source>
        <dbReference type="ARBA" id="ARBA00023002"/>
    </source>
</evidence>
<dbReference type="PIRSF" id="PIRSF000193">
    <property type="entry name" value="Pyrrol-5-carb_rd"/>
    <property type="match status" value="1"/>
</dbReference>
<comment type="pathway">
    <text evidence="5">Amino-acid biosynthesis; L-proline biosynthesis; L-proline from L-glutamate 5-semialdehyde: step 1/1.</text>
</comment>
<dbReference type="EC" id="1.5.1.2" evidence="5 6"/>
<comment type="subcellular location">
    <subcellularLocation>
        <location evidence="5">Cytoplasm</location>
    </subcellularLocation>
</comment>
<evidence type="ECO:0000313" key="9">
    <source>
        <dbReference type="EMBL" id="OKL49165.1"/>
    </source>
</evidence>